<reference evidence="1" key="1">
    <citation type="submission" date="2009-10" db="EMBL/GenBank/DDBJ databases">
        <title>Diversity of trophic interactions inside an arsenic-rich microbial ecosystem.</title>
        <authorList>
            <person name="Bertin P.N."/>
            <person name="Heinrich-Salmeron A."/>
            <person name="Pelletier E."/>
            <person name="Goulhen-Chollet F."/>
            <person name="Arsene-Ploetze F."/>
            <person name="Gallien S."/>
            <person name="Calteau A."/>
            <person name="Vallenet D."/>
            <person name="Casiot C."/>
            <person name="Chane-Woon-Ming B."/>
            <person name="Giloteaux L."/>
            <person name="Barakat M."/>
            <person name="Bonnefoy V."/>
            <person name="Bruneel O."/>
            <person name="Chandler M."/>
            <person name="Cleiss J."/>
            <person name="Duran R."/>
            <person name="Elbaz-Poulichet F."/>
            <person name="Fonknechten N."/>
            <person name="Lauga B."/>
            <person name="Mornico D."/>
            <person name="Ortet P."/>
            <person name="Schaeffer C."/>
            <person name="Siguier P."/>
            <person name="Alexander Thil Smith A."/>
            <person name="Van Dorsselaer A."/>
            <person name="Weissenbach J."/>
            <person name="Medigue C."/>
            <person name="Le Paslier D."/>
        </authorList>
    </citation>
    <scope>NUCLEOTIDE SEQUENCE</scope>
</reference>
<proteinExistence type="predicted"/>
<gene>
    <name evidence="1" type="ORF">CARN6_1485</name>
</gene>
<accession>E6QLD8</accession>
<sequence>MGVVGDGRVGGGDKQASGHAEVDDPLCVFVGVPGKVADDVFPDAVDALDDAVFKAGGLFAGGGLHWLGVRAEPYLDDLLAVDAVVDSARDGFDLGQLGHGEILALGATSTGARL</sequence>
<organism evidence="1">
    <name type="scientific">mine drainage metagenome</name>
    <dbReference type="NCBI Taxonomy" id="410659"/>
    <lineage>
        <taxon>unclassified sequences</taxon>
        <taxon>metagenomes</taxon>
        <taxon>ecological metagenomes</taxon>
    </lineage>
</organism>
<name>E6QLD8_9ZZZZ</name>
<evidence type="ECO:0000313" key="1">
    <source>
        <dbReference type="EMBL" id="CBI08058.1"/>
    </source>
</evidence>
<dbReference type="AlphaFoldDB" id="E6QLD8"/>
<comment type="caution">
    <text evidence="1">The sequence shown here is derived from an EMBL/GenBank/DDBJ whole genome shotgun (WGS) entry which is preliminary data.</text>
</comment>
<dbReference type="EMBL" id="CABQ01000179">
    <property type="protein sequence ID" value="CBI08058.1"/>
    <property type="molecule type" value="Genomic_DNA"/>
</dbReference>
<protein>
    <submittedName>
        <fullName evidence="1">Uncharacterized protein</fullName>
    </submittedName>
</protein>